<accession>A0ABT3X6D6</accession>
<dbReference type="NCBIfam" id="TIGR02290">
    <property type="entry name" value="M3_fam_3"/>
    <property type="match status" value="1"/>
</dbReference>
<dbReference type="InterPro" id="IPR001333">
    <property type="entry name" value="Peptidase_M32_Taq"/>
</dbReference>
<dbReference type="RefSeq" id="WP_267151552.1">
    <property type="nucleotide sequence ID" value="NZ_JAPMLT010000004.1"/>
</dbReference>
<evidence type="ECO:0000313" key="9">
    <source>
        <dbReference type="EMBL" id="MCX7570304.1"/>
    </source>
</evidence>
<comment type="similarity">
    <text evidence="6">Belongs to the peptidase M3 family.</text>
</comment>
<gene>
    <name evidence="9" type="ORF">OS242_10045</name>
</gene>
<evidence type="ECO:0000256" key="2">
    <source>
        <dbReference type="ARBA" id="ARBA00022723"/>
    </source>
</evidence>
<evidence type="ECO:0000259" key="8">
    <source>
        <dbReference type="Pfam" id="PF08439"/>
    </source>
</evidence>
<sequence length="595" mass="67161">MQTLDQNWDLDVLFPGGSESPQFTAHLEELQEMIHALQAGVAALEQQKPDQETWVGLFTRAQDTQRLIKQAMAFCSCLMAQNVKDGKAKIHHGRVQSLYAAYQSAMTQLDKHTLAASDVEWAAVVADERLAAVAFPITERRLIASQKLPTEQEALIGDLSVDGYHAWQSLYNTVIGSISVPFEKDGQPVKLSVGQLQNMYSHPDRDVRVKAFAAWEEAFAEKSDLISTALNHLAGFRVQVYKHRGWESVLKEPLDINRMSQATLDAMWDTVERNKDVLVQYLNRKAKLLGVEKLSYFDQYAPVGEANSKLSYDQGAAFILEHFEKFSPDMAAFAKRAFDERWIEAEDRPGKRPGGFCTSFPQQGQSRIFMTYDGSMSNVATLAHELGHAYHNEVMKDLPPMLQSYAMNVAETASTFAELIVSDAALKQAQSDDERIAMLEDKLQRCVAFFLDIHARFQFENNFYAERKNGLVSVDRLNELMVEAQQKSYKGALDLYHPHFWASKLHFYSTGVPFYNFPYTFGFLFSTGVYARALAEGPEFSKKYVALLRDTGSMTVEDLAQKHLGVDLTQPEFWQSAVDIALGDVEEFLRLTEGK</sequence>
<evidence type="ECO:0000256" key="5">
    <source>
        <dbReference type="ARBA" id="ARBA00023049"/>
    </source>
</evidence>
<name>A0ABT3X6D6_9BACL</name>
<keyword evidence="5 6" id="KW-0482">Metalloprotease</keyword>
<evidence type="ECO:0000313" key="10">
    <source>
        <dbReference type="Proteomes" id="UP001208017"/>
    </source>
</evidence>
<proteinExistence type="inferred from homology"/>
<dbReference type="CDD" id="cd09607">
    <property type="entry name" value="M3B_PepF"/>
    <property type="match status" value="1"/>
</dbReference>
<dbReference type="Gene3D" id="1.10.1370.20">
    <property type="entry name" value="Oligoendopeptidase f, C-terminal domain"/>
    <property type="match status" value="1"/>
</dbReference>
<dbReference type="Gene3D" id="1.20.140.70">
    <property type="entry name" value="Oligopeptidase f, N-terminal domain"/>
    <property type="match status" value="1"/>
</dbReference>
<dbReference type="Pfam" id="PF01432">
    <property type="entry name" value="Peptidase_M3"/>
    <property type="match status" value="1"/>
</dbReference>
<evidence type="ECO:0000256" key="6">
    <source>
        <dbReference type="RuleBase" id="RU003435"/>
    </source>
</evidence>
<dbReference type="SUPFAM" id="SSF55486">
    <property type="entry name" value="Metalloproteases ('zincins'), catalytic domain"/>
    <property type="match status" value="1"/>
</dbReference>
<dbReference type="InterPro" id="IPR034006">
    <property type="entry name" value="M3B_PepF_2"/>
</dbReference>
<protein>
    <submittedName>
        <fullName evidence="9">M3 family oligoendopeptidase</fullName>
    </submittedName>
</protein>
<dbReference type="InterPro" id="IPR011977">
    <property type="entry name" value="Pept_M3B_clade3"/>
</dbReference>
<dbReference type="InterPro" id="IPR013647">
    <property type="entry name" value="OligopepF_N_dom"/>
</dbReference>
<feature type="domain" description="Peptidase M3A/M3B catalytic" evidence="7">
    <location>
        <begin position="199"/>
        <end position="578"/>
    </location>
</feature>
<keyword evidence="1 6" id="KW-0645">Protease</keyword>
<dbReference type="PANTHER" id="PTHR34217">
    <property type="entry name" value="METAL-DEPENDENT CARBOXYPEPTIDASE"/>
    <property type="match status" value="1"/>
</dbReference>
<keyword evidence="4 6" id="KW-0862">Zinc</keyword>
<dbReference type="InterPro" id="IPR042088">
    <property type="entry name" value="OligoPept_F_C"/>
</dbReference>
<evidence type="ECO:0000256" key="3">
    <source>
        <dbReference type="ARBA" id="ARBA00022801"/>
    </source>
</evidence>
<feature type="domain" description="Oligopeptidase F N-terminal" evidence="8">
    <location>
        <begin position="114"/>
        <end position="178"/>
    </location>
</feature>
<dbReference type="Proteomes" id="UP001208017">
    <property type="component" value="Unassembled WGS sequence"/>
</dbReference>
<keyword evidence="2 6" id="KW-0479">Metal-binding</keyword>
<evidence type="ECO:0000259" key="7">
    <source>
        <dbReference type="Pfam" id="PF01432"/>
    </source>
</evidence>
<dbReference type="PANTHER" id="PTHR34217:SF1">
    <property type="entry name" value="CARBOXYPEPTIDASE 1"/>
    <property type="match status" value="1"/>
</dbReference>
<dbReference type="InterPro" id="IPR001567">
    <property type="entry name" value="Pept_M3A_M3B_dom"/>
</dbReference>
<keyword evidence="3 6" id="KW-0378">Hydrolase</keyword>
<dbReference type="Pfam" id="PF08439">
    <property type="entry name" value="Peptidase_M3_N"/>
    <property type="match status" value="1"/>
</dbReference>
<comment type="caution">
    <text evidence="9">The sequence shown here is derived from an EMBL/GenBank/DDBJ whole genome shotgun (WGS) entry which is preliminary data.</text>
</comment>
<organism evidence="9 10">
    <name type="scientific">Tumebacillus lacus</name>
    <dbReference type="NCBI Taxonomy" id="2995335"/>
    <lineage>
        <taxon>Bacteria</taxon>
        <taxon>Bacillati</taxon>
        <taxon>Bacillota</taxon>
        <taxon>Bacilli</taxon>
        <taxon>Bacillales</taxon>
        <taxon>Alicyclobacillaceae</taxon>
        <taxon>Tumebacillus</taxon>
    </lineage>
</organism>
<evidence type="ECO:0000256" key="1">
    <source>
        <dbReference type="ARBA" id="ARBA00022670"/>
    </source>
</evidence>
<keyword evidence="10" id="KW-1185">Reference proteome</keyword>
<dbReference type="EMBL" id="JAPMLT010000004">
    <property type="protein sequence ID" value="MCX7570304.1"/>
    <property type="molecule type" value="Genomic_DNA"/>
</dbReference>
<comment type="cofactor">
    <cofactor evidence="6">
        <name>Zn(2+)</name>
        <dbReference type="ChEBI" id="CHEBI:29105"/>
    </cofactor>
    <text evidence="6">Binds 1 zinc ion.</text>
</comment>
<evidence type="ECO:0000256" key="4">
    <source>
        <dbReference type="ARBA" id="ARBA00022833"/>
    </source>
</evidence>
<reference evidence="9 10" key="1">
    <citation type="submission" date="2022-11" db="EMBL/GenBank/DDBJ databases">
        <title>Study of microbial diversity in lake waters.</title>
        <authorList>
            <person name="Zhang J."/>
        </authorList>
    </citation>
    <scope>NUCLEOTIDE SEQUENCE [LARGE SCALE GENOMIC DNA]</scope>
    <source>
        <strain evidence="9 10">DT12</strain>
    </source>
</reference>